<protein>
    <recommendedName>
        <fullName evidence="1">Halobacterial output domain-containing protein</fullName>
    </recommendedName>
</protein>
<dbReference type="RefSeq" id="WP_277520523.1">
    <property type="nucleotide sequence ID" value="NZ_JAMQOT010000002.1"/>
</dbReference>
<reference evidence="2" key="1">
    <citation type="submission" date="2022-06" db="EMBL/GenBank/DDBJ databases">
        <title>Natrinema sp. a new haloarchaeum isolate from saline soil.</title>
        <authorList>
            <person name="Strakova D."/>
            <person name="Galisteo C."/>
            <person name="Sanchez-Porro C."/>
            <person name="Ventosa A."/>
        </authorList>
    </citation>
    <scope>NUCLEOTIDE SEQUENCE</scope>
    <source>
        <strain evidence="2">S1CR25-10</strain>
    </source>
</reference>
<dbReference type="AlphaFoldDB" id="A0A9Q4L334"/>
<evidence type="ECO:0000313" key="2">
    <source>
        <dbReference type="EMBL" id="MDF9745040.1"/>
    </source>
</evidence>
<dbReference type="InterPro" id="IPR040624">
    <property type="entry name" value="HalOD1"/>
</dbReference>
<organism evidence="2 3">
    <name type="scientific">Natrinema salsiterrestre</name>
    <dbReference type="NCBI Taxonomy" id="2950540"/>
    <lineage>
        <taxon>Archaea</taxon>
        <taxon>Methanobacteriati</taxon>
        <taxon>Methanobacteriota</taxon>
        <taxon>Stenosarchaea group</taxon>
        <taxon>Halobacteria</taxon>
        <taxon>Halobacteriales</taxon>
        <taxon>Natrialbaceae</taxon>
        <taxon>Natrinema</taxon>
    </lineage>
</organism>
<keyword evidence="3" id="KW-1185">Reference proteome</keyword>
<dbReference type="Pfam" id="PF18545">
    <property type="entry name" value="HalOD1"/>
    <property type="match status" value="1"/>
</dbReference>
<gene>
    <name evidence="2" type="ORF">NDI89_05510</name>
</gene>
<dbReference type="Proteomes" id="UP001154061">
    <property type="component" value="Unassembled WGS sequence"/>
</dbReference>
<evidence type="ECO:0000259" key="1">
    <source>
        <dbReference type="Pfam" id="PF18545"/>
    </source>
</evidence>
<proteinExistence type="predicted"/>
<name>A0A9Q4L334_9EURY</name>
<evidence type="ECO:0000313" key="3">
    <source>
        <dbReference type="Proteomes" id="UP001154061"/>
    </source>
</evidence>
<dbReference type="EMBL" id="JAMQOT010000002">
    <property type="protein sequence ID" value="MDF9745040.1"/>
    <property type="molecule type" value="Genomic_DNA"/>
</dbReference>
<feature type="domain" description="Halobacterial output" evidence="1">
    <location>
        <begin position="8"/>
        <end position="77"/>
    </location>
</feature>
<sequence length="88" mass="9558">MSSTATHQPLSQAIVETIAENEDVDPLALDPLYEVINPDALDSLFTETNRSPRSDGKITFEYAGHTVVVNSDGTVRLADELTSVEEPL</sequence>
<accession>A0A9Q4L334</accession>
<comment type="caution">
    <text evidence="2">The sequence shown here is derived from an EMBL/GenBank/DDBJ whole genome shotgun (WGS) entry which is preliminary data.</text>
</comment>